<feature type="compositionally biased region" description="Basic residues" evidence="1">
    <location>
        <begin position="1"/>
        <end position="18"/>
    </location>
</feature>
<proteinExistence type="predicted"/>
<feature type="region of interest" description="Disordered" evidence="1">
    <location>
        <begin position="1"/>
        <end position="36"/>
    </location>
</feature>
<dbReference type="AlphaFoldDB" id="A0A371HC69"/>
<dbReference type="Proteomes" id="UP000257109">
    <property type="component" value="Unassembled WGS sequence"/>
</dbReference>
<keyword evidence="3" id="KW-1185">Reference proteome</keyword>
<organism evidence="2 3">
    <name type="scientific">Mucuna pruriens</name>
    <name type="common">Velvet bean</name>
    <name type="synonym">Dolichos pruriens</name>
    <dbReference type="NCBI Taxonomy" id="157652"/>
    <lineage>
        <taxon>Eukaryota</taxon>
        <taxon>Viridiplantae</taxon>
        <taxon>Streptophyta</taxon>
        <taxon>Embryophyta</taxon>
        <taxon>Tracheophyta</taxon>
        <taxon>Spermatophyta</taxon>
        <taxon>Magnoliopsida</taxon>
        <taxon>eudicotyledons</taxon>
        <taxon>Gunneridae</taxon>
        <taxon>Pentapetalae</taxon>
        <taxon>rosids</taxon>
        <taxon>fabids</taxon>
        <taxon>Fabales</taxon>
        <taxon>Fabaceae</taxon>
        <taxon>Papilionoideae</taxon>
        <taxon>50 kb inversion clade</taxon>
        <taxon>NPAAA clade</taxon>
        <taxon>indigoferoid/millettioid clade</taxon>
        <taxon>Phaseoleae</taxon>
        <taxon>Mucuna</taxon>
    </lineage>
</organism>
<accession>A0A371HC69</accession>
<comment type="caution">
    <text evidence="2">The sequence shown here is derived from an EMBL/GenBank/DDBJ whole genome shotgun (WGS) entry which is preliminary data.</text>
</comment>
<name>A0A371HC69_MUCPR</name>
<evidence type="ECO:0000313" key="3">
    <source>
        <dbReference type="Proteomes" id="UP000257109"/>
    </source>
</evidence>
<dbReference type="EMBL" id="QJKJ01003004">
    <property type="protein sequence ID" value="RDY00413.1"/>
    <property type="molecule type" value="Genomic_DNA"/>
</dbReference>
<feature type="non-terminal residue" evidence="2">
    <location>
        <position position="81"/>
    </location>
</feature>
<evidence type="ECO:0000313" key="2">
    <source>
        <dbReference type="EMBL" id="RDY00413.1"/>
    </source>
</evidence>
<reference evidence="2" key="1">
    <citation type="submission" date="2018-05" db="EMBL/GenBank/DDBJ databases">
        <title>Draft genome of Mucuna pruriens seed.</title>
        <authorList>
            <person name="Nnadi N.E."/>
            <person name="Vos R."/>
            <person name="Hasami M.H."/>
            <person name="Devisetty U.K."/>
            <person name="Aguiy J.C."/>
        </authorList>
    </citation>
    <scope>NUCLEOTIDE SEQUENCE [LARGE SCALE GENOMIC DNA]</scope>
    <source>
        <strain evidence="2">JCA_2017</strain>
    </source>
</reference>
<protein>
    <submittedName>
        <fullName evidence="2">Uncharacterized protein</fullName>
    </submittedName>
</protein>
<gene>
    <name evidence="2" type="ORF">CR513_16414</name>
</gene>
<evidence type="ECO:0000256" key="1">
    <source>
        <dbReference type="SAM" id="MobiDB-lite"/>
    </source>
</evidence>
<sequence>RGKGHHSHEWKRVKGVLKNKKEGGPTKEAIVDGVGEGKKVATPEQLNVPFHQRLKDEKKDKEFTSSNYTKILKNIMSNKKK</sequence>
<feature type="non-terminal residue" evidence="2">
    <location>
        <position position="1"/>
    </location>
</feature>